<evidence type="ECO:0000256" key="6">
    <source>
        <dbReference type="ARBA" id="ARBA00022989"/>
    </source>
</evidence>
<comment type="caution">
    <text evidence="9">The sequence shown here is derived from an EMBL/GenBank/DDBJ whole genome shotgun (WGS) entry which is preliminary data.</text>
</comment>
<dbReference type="Pfam" id="PF01032">
    <property type="entry name" value="FecCD"/>
    <property type="match status" value="1"/>
</dbReference>
<dbReference type="Proteomes" id="UP001487305">
    <property type="component" value="Unassembled WGS sequence"/>
</dbReference>
<evidence type="ECO:0000256" key="4">
    <source>
        <dbReference type="ARBA" id="ARBA00022475"/>
    </source>
</evidence>
<accession>A0ABV1JDS5</accession>
<keyword evidence="3" id="KW-0813">Transport</keyword>
<organism evidence="9 10">
    <name type="scientific">Raoultibacter massiliensis</name>
    <dbReference type="NCBI Taxonomy" id="1852371"/>
    <lineage>
        <taxon>Bacteria</taxon>
        <taxon>Bacillati</taxon>
        <taxon>Actinomycetota</taxon>
        <taxon>Coriobacteriia</taxon>
        <taxon>Eggerthellales</taxon>
        <taxon>Eggerthellaceae</taxon>
        <taxon>Raoultibacter</taxon>
    </lineage>
</organism>
<comment type="similarity">
    <text evidence="2">Belongs to the binding-protein-dependent transport system permease family. FecCD subfamily.</text>
</comment>
<evidence type="ECO:0000313" key="10">
    <source>
        <dbReference type="Proteomes" id="UP001487305"/>
    </source>
</evidence>
<feature type="transmembrane region" description="Helical" evidence="8">
    <location>
        <begin position="63"/>
        <end position="87"/>
    </location>
</feature>
<keyword evidence="10" id="KW-1185">Reference proteome</keyword>
<feature type="transmembrane region" description="Helical" evidence="8">
    <location>
        <begin position="124"/>
        <end position="143"/>
    </location>
</feature>
<comment type="subcellular location">
    <subcellularLocation>
        <location evidence="1">Cell membrane</location>
        <topology evidence="1">Multi-pass membrane protein</topology>
    </subcellularLocation>
</comment>
<protein>
    <submittedName>
        <fullName evidence="9">Iron ABC transporter permease</fullName>
    </submittedName>
</protein>
<dbReference type="CDD" id="cd06550">
    <property type="entry name" value="TM_ABC_iron-siderophores_like"/>
    <property type="match status" value="1"/>
</dbReference>
<proteinExistence type="inferred from homology"/>
<evidence type="ECO:0000256" key="1">
    <source>
        <dbReference type="ARBA" id="ARBA00004651"/>
    </source>
</evidence>
<dbReference type="PANTHER" id="PTHR30472">
    <property type="entry name" value="FERRIC ENTEROBACTIN TRANSPORT SYSTEM PERMEASE PROTEIN"/>
    <property type="match status" value="1"/>
</dbReference>
<dbReference type="Gene3D" id="1.10.3470.10">
    <property type="entry name" value="ABC transporter involved in vitamin B12 uptake, BtuC"/>
    <property type="match status" value="1"/>
</dbReference>
<name>A0ABV1JDS5_9ACTN</name>
<evidence type="ECO:0000256" key="7">
    <source>
        <dbReference type="ARBA" id="ARBA00023136"/>
    </source>
</evidence>
<keyword evidence="5 8" id="KW-0812">Transmembrane</keyword>
<feature type="transmembrane region" description="Helical" evidence="8">
    <location>
        <begin position="238"/>
        <end position="268"/>
    </location>
</feature>
<dbReference type="PANTHER" id="PTHR30472:SF25">
    <property type="entry name" value="ABC TRANSPORTER PERMEASE PROTEIN MJ0876-RELATED"/>
    <property type="match status" value="1"/>
</dbReference>
<dbReference type="InterPro" id="IPR000522">
    <property type="entry name" value="ABC_transptr_permease_BtuC"/>
</dbReference>
<evidence type="ECO:0000256" key="2">
    <source>
        <dbReference type="ARBA" id="ARBA00007935"/>
    </source>
</evidence>
<evidence type="ECO:0000256" key="5">
    <source>
        <dbReference type="ARBA" id="ARBA00022692"/>
    </source>
</evidence>
<sequence>MNMLPRRHTGAFASVAVAVVLATATVAAFLVGSSSVSLGDLVAWITGGDVSDAAKSILVNVRLPRVLAALLSGAALAVAGAIIQAVLDNPLASPNIIGINSGAGLFVLLAASVFPGLLWLPPLAAFAGALVTALVIFGISLGANTSRLTVVLAGIAITSVFGAGMNTILIVNPDAYIGSSTFLIGGLAGVLMKDVLWPAGYIAIGLLAAFGAAGKLNIMALGDQTAHSLGMNVSRTRLLMLGLAAVLSGAAVSFAGLLGFVGLIIPHLVRFFVGHDNRLVLPLSAAAGAAFVVFCDMCSRVLFAPYEVPVGILMAFLGGPFFIYLILKNRKGGLDDRG</sequence>
<feature type="transmembrane region" description="Helical" evidence="8">
    <location>
        <begin position="199"/>
        <end position="218"/>
    </location>
</feature>
<dbReference type="SUPFAM" id="SSF81345">
    <property type="entry name" value="ABC transporter involved in vitamin B12 uptake, BtuC"/>
    <property type="match status" value="1"/>
</dbReference>
<evidence type="ECO:0000256" key="8">
    <source>
        <dbReference type="SAM" id="Phobius"/>
    </source>
</evidence>
<dbReference type="InterPro" id="IPR037294">
    <property type="entry name" value="ABC_BtuC-like"/>
</dbReference>
<evidence type="ECO:0000313" key="9">
    <source>
        <dbReference type="EMBL" id="MEQ3363221.1"/>
    </source>
</evidence>
<feature type="transmembrane region" description="Helical" evidence="8">
    <location>
        <begin position="308"/>
        <end position="327"/>
    </location>
</feature>
<reference evidence="9 10" key="1">
    <citation type="submission" date="2024-04" db="EMBL/GenBank/DDBJ databases">
        <title>Human intestinal bacterial collection.</title>
        <authorList>
            <person name="Pauvert C."/>
            <person name="Hitch T.C.A."/>
            <person name="Clavel T."/>
        </authorList>
    </citation>
    <scope>NUCLEOTIDE SEQUENCE [LARGE SCALE GENOMIC DNA]</scope>
    <source>
        <strain evidence="9 10">CLA-KB-H42</strain>
    </source>
</reference>
<feature type="transmembrane region" description="Helical" evidence="8">
    <location>
        <begin position="280"/>
        <end position="302"/>
    </location>
</feature>
<keyword evidence="6 8" id="KW-1133">Transmembrane helix</keyword>
<feature type="transmembrane region" description="Helical" evidence="8">
    <location>
        <begin position="150"/>
        <end position="169"/>
    </location>
</feature>
<feature type="transmembrane region" description="Helical" evidence="8">
    <location>
        <begin position="99"/>
        <end position="118"/>
    </location>
</feature>
<gene>
    <name evidence="9" type="ORF">AAA083_09565</name>
</gene>
<dbReference type="EMBL" id="JBBNOP010000007">
    <property type="protein sequence ID" value="MEQ3363221.1"/>
    <property type="molecule type" value="Genomic_DNA"/>
</dbReference>
<keyword evidence="4" id="KW-1003">Cell membrane</keyword>
<evidence type="ECO:0000256" key="3">
    <source>
        <dbReference type="ARBA" id="ARBA00022448"/>
    </source>
</evidence>
<dbReference type="RefSeq" id="WP_349227550.1">
    <property type="nucleotide sequence ID" value="NZ_JBBNOP010000007.1"/>
</dbReference>
<keyword evidence="7 8" id="KW-0472">Membrane</keyword>